<dbReference type="EMBL" id="JAAXPO010000001">
    <property type="protein sequence ID" value="NKZ17827.1"/>
    <property type="molecule type" value="Genomic_DNA"/>
</dbReference>
<evidence type="ECO:0000256" key="4">
    <source>
        <dbReference type="ARBA" id="ARBA00013204"/>
    </source>
</evidence>
<evidence type="ECO:0000313" key="11">
    <source>
        <dbReference type="Proteomes" id="UP000590460"/>
    </source>
</evidence>
<dbReference type="Proteomes" id="UP000590460">
    <property type="component" value="Unassembled WGS sequence"/>
</dbReference>
<dbReference type="InterPro" id="IPR005128">
    <property type="entry name" value="Acetolactate_a_deCO2ase"/>
</dbReference>
<comment type="catalytic activity">
    <reaction evidence="1 9">
        <text>(2S)-2-acetolactate + H(+) = (R)-acetoin + CO2</text>
        <dbReference type="Rhea" id="RHEA:21580"/>
        <dbReference type="ChEBI" id="CHEBI:15378"/>
        <dbReference type="ChEBI" id="CHEBI:15686"/>
        <dbReference type="ChEBI" id="CHEBI:16526"/>
        <dbReference type="ChEBI" id="CHEBI:58476"/>
        <dbReference type="EC" id="4.1.1.5"/>
    </reaction>
</comment>
<name>A0A846Z7Z9_9LACO</name>
<comment type="caution">
    <text evidence="10">The sequence shown here is derived from an EMBL/GenBank/DDBJ whole genome shotgun (WGS) entry which is preliminary data.</text>
</comment>
<dbReference type="SUPFAM" id="SSF117856">
    <property type="entry name" value="AF0104/ALDC/Ptd012-like"/>
    <property type="match status" value="1"/>
</dbReference>
<dbReference type="UniPathway" id="UPA00626">
    <property type="reaction ID" value="UER00678"/>
</dbReference>
<dbReference type="PANTHER" id="PTHR35524">
    <property type="entry name" value="ALPHA-ACETOLACTATE DECARBOXYLASE"/>
    <property type="match status" value="1"/>
</dbReference>
<organism evidence="10 11">
    <name type="scientific">Leuconostoc holzapfelii</name>
    <dbReference type="NCBI Taxonomy" id="434464"/>
    <lineage>
        <taxon>Bacteria</taxon>
        <taxon>Bacillati</taxon>
        <taxon>Bacillota</taxon>
        <taxon>Bacilli</taxon>
        <taxon>Lactobacillales</taxon>
        <taxon>Lactobacillaceae</taxon>
        <taxon>Leuconostoc</taxon>
    </lineage>
</organism>
<evidence type="ECO:0000256" key="3">
    <source>
        <dbReference type="ARBA" id="ARBA00007106"/>
    </source>
</evidence>
<dbReference type="Gene3D" id="3.30.1330.80">
    <property type="entry name" value="Hypothetical protein, similar to alpha- acetolactate decarboxylase, domain 2"/>
    <property type="match status" value="2"/>
</dbReference>
<evidence type="ECO:0000256" key="9">
    <source>
        <dbReference type="PIRNR" id="PIRNR001332"/>
    </source>
</evidence>
<evidence type="ECO:0000256" key="7">
    <source>
        <dbReference type="ARBA" id="ARBA00023061"/>
    </source>
</evidence>
<evidence type="ECO:0000256" key="2">
    <source>
        <dbReference type="ARBA" id="ARBA00005170"/>
    </source>
</evidence>
<proteinExistence type="inferred from homology"/>
<dbReference type="EC" id="4.1.1.5" evidence="4 9"/>
<dbReference type="Pfam" id="PF03306">
    <property type="entry name" value="AAL_decarboxy"/>
    <property type="match status" value="1"/>
</dbReference>
<keyword evidence="6 9" id="KW-0210">Decarboxylase</keyword>
<dbReference type="RefSeq" id="WP_168675892.1">
    <property type="nucleotide sequence ID" value="NZ_BPKV01000002.1"/>
</dbReference>
<dbReference type="PANTHER" id="PTHR35524:SF1">
    <property type="entry name" value="ALPHA-ACETOLACTATE DECARBOXYLASE"/>
    <property type="match status" value="1"/>
</dbReference>
<comment type="pathway">
    <text evidence="2 9">Polyol metabolism; (R,R)-butane-2,3-diol biosynthesis; (R,R)-butane-2,3-diol from pyruvate: step 2/3.</text>
</comment>
<dbReference type="AlphaFoldDB" id="A0A846Z7Z9"/>
<evidence type="ECO:0000313" key="10">
    <source>
        <dbReference type="EMBL" id="NKZ17827.1"/>
    </source>
</evidence>
<dbReference type="PIRSF" id="PIRSF001332">
    <property type="entry name" value="Acetolac_decarb"/>
    <property type="match status" value="1"/>
</dbReference>
<comment type="similarity">
    <text evidence="3 9">Belongs to the alpha-acetolactate decarboxylase family.</text>
</comment>
<dbReference type="GO" id="GO:0047605">
    <property type="term" value="F:acetolactate decarboxylase activity"/>
    <property type="evidence" value="ECO:0007669"/>
    <property type="project" value="UniProtKB-UniRule"/>
</dbReference>
<protein>
    <recommendedName>
        <fullName evidence="5 9">Alpha-acetolactate decarboxylase</fullName>
        <ecNumber evidence="4 9">4.1.1.5</ecNumber>
    </recommendedName>
</protein>
<evidence type="ECO:0000256" key="6">
    <source>
        <dbReference type="ARBA" id="ARBA00022793"/>
    </source>
</evidence>
<dbReference type="NCBIfam" id="TIGR01252">
    <property type="entry name" value="acetolac_decarb"/>
    <property type="match status" value="1"/>
</dbReference>
<evidence type="ECO:0000256" key="5">
    <source>
        <dbReference type="ARBA" id="ARBA00020164"/>
    </source>
</evidence>
<dbReference type="CDD" id="cd17299">
    <property type="entry name" value="acetolactate_decarboxylase"/>
    <property type="match status" value="1"/>
</dbReference>
<evidence type="ECO:0000256" key="8">
    <source>
        <dbReference type="ARBA" id="ARBA00023239"/>
    </source>
</evidence>
<keyword evidence="8 9" id="KW-0456">Lyase</keyword>
<dbReference type="GO" id="GO:0045151">
    <property type="term" value="P:acetoin biosynthetic process"/>
    <property type="evidence" value="ECO:0007669"/>
    <property type="project" value="UniProtKB-UniRule"/>
</dbReference>
<reference evidence="10 11" key="1">
    <citation type="submission" date="2020-04" db="EMBL/GenBank/DDBJ databases">
        <title>MicrobeNet Type strains.</title>
        <authorList>
            <person name="Nicholson A.C."/>
        </authorList>
    </citation>
    <scope>NUCLEOTIDE SEQUENCE [LARGE SCALE GENOMIC DNA]</scope>
    <source>
        <strain evidence="10 11">CCUG 54536</strain>
    </source>
</reference>
<gene>
    <name evidence="10" type="primary">budA</name>
    <name evidence="10" type="ORF">HF966_01265</name>
</gene>
<keyword evidence="7 9" id="KW-0005">Acetoin biosynthesis</keyword>
<sequence length="237" mass="25921">MSRLYQHGTLAMLMGKQMQGTITVAELRQQGDTGIGTIDGLDGEVIILAGEVYQAQSDGQVNHITDPDTLLPFASVHFDAPTQKLPFSSVTFSNLSAQLKTAQLQQVFAAIKFHGDFSHMHVRIAPKQVPPYPSLLSVAENQPEFEAENISGTVVGYFAPQIFNGPTAAGWHVHFLSDDHQFAGHILDFSAEQVTGDLQIFDEFVQHLPIDNPDFRQMTLDFDGLIAGIEASEGGRK</sequence>
<evidence type="ECO:0000256" key="1">
    <source>
        <dbReference type="ARBA" id="ARBA00001784"/>
    </source>
</evidence>
<accession>A0A846Z7Z9</accession>